<feature type="domain" description="Tyrosinase copper-binding" evidence="4">
    <location>
        <begin position="231"/>
        <end position="242"/>
    </location>
</feature>
<dbReference type="OrthoDB" id="6132182at2759"/>
<dbReference type="AlphaFoldDB" id="A0A6A6JT26"/>
<dbReference type="Pfam" id="PF00264">
    <property type="entry name" value="Tyrosinase"/>
    <property type="match status" value="1"/>
</dbReference>
<evidence type="ECO:0000259" key="4">
    <source>
        <dbReference type="PROSITE" id="PS00498"/>
    </source>
</evidence>
<proteinExistence type="predicted"/>
<dbReference type="GO" id="GO:0046872">
    <property type="term" value="F:metal ion binding"/>
    <property type="evidence" value="ECO:0007669"/>
    <property type="project" value="UniProtKB-KW"/>
</dbReference>
<dbReference type="PRINTS" id="PR00092">
    <property type="entry name" value="TYROSINASE"/>
</dbReference>
<feature type="signal peptide" evidence="3">
    <location>
        <begin position="1"/>
        <end position="16"/>
    </location>
</feature>
<keyword evidence="2" id="KW-0186">Copper</keyword>
<dbReference type="RefSeq" id="XP_033657261.1">
    <property type="nucleotide sequence ID" value="XM_033802068.1"/>
</dbReference>
<dbReference type="PANTHER" id="PTHR11474">
    <property type="entry name" value="TYROSINASE FAMILY MEMBER"/>
    <property type="match status" value="1"/>
</dbReference>
<reference evidence="5" key="1">
    <citation type="journal article" date="2020" name="Stud. Mycol.">
        <title>101 Dothideomycetes genomes: a test case for predicting lifestyles and emergence of pathogens.</title>
        <authorList>
            <person name="Haridas S."/>
            <person name="Albert R."/>
            <person name="Binder M."/>
            <person name="Bloem J."/>
            <person name="Labutti K."/>
            <person name="Salamov A."/>
            <person name="Andreopoulos B."/>
            <person name="Baker S."/>
            <person name="Barry K."/>
            <person name="Bills G."/>
            <person name="Bluhm B."/>
            <person name="Cannon C."/>
            <person name="Castanera R."/>
            <person name="Culley D."/>
            <person name="Daum C."/>
            <person name="Ezra D."/>
            <person name="Gonzalez J."/>
            <person name="Henrissat B."/>
            <person name="Kuo A."/>
            <person name="Liang C."/>
            <person name="Lipzen A."/>
            <person name="Lutzoni F."/>
            <person name="Magnuson J."/>
            <person name="Mondo S."/>
            <person name="Nolan M."/>
            <person name="Ohm R."/>
            <person name="Pangilinan J."/>
            <person name="Park H.-J."/>
            <person name="Ramirez L."/>
            <person name="Alfaro M."/>
            <person name="Sun H."/>
            <person name="Tritt A."/>
            <person name="Yoshinaga Y."/>
            <person name="Zwiers L.-H."/>
            <person name="Turgeon B."/>
            <person name="Goodwin S."/>
            <person name="Spatafora J."/>
            <person name="Crous P."/>
            <person name="Grigoriev I."/>
        </authorList>
    </citation>
    <scope>NUCLEOTIDE SEQUENCE</scope>
    <source>
        <strain evidence="5">CBS 379.55</strain>
    </source>
</reference>
<name>A0A6A6JT26_WESOR</name>
<protein>
    <submittedName>
        <fullName evidence="5">Di-copper centre-containing protein</fullName>
    </submittedName>
</protein>
<gene>
    <name evidence="5" type="ORF">EI97DRAFT_482430</name>
</gene>
<dbReference type="SUPFAM" id="SSF48056">
    <property type="entry name" value="Di-copper centre-containing domain"/>
    <property type="match status" value="1"/>
</dbReference>
<evidence type="ECO:0000256" key="3">
    <source>
        <dbReference type="SAM" id="SignalP"/>
    </source>
</evidence>
<accession>A0A6A6JT26</accession>
<dbReference type="GeneID" id="54555243"/>
<dbReference type="PROSITE" id="PS00498">
    <property type="entry name" value="TYROSINASE_2"/>
    <property type="match status" value="1"/>
</dbReference>
<organism evidence="5 6">
    <name type="scientific">Westerdykella ornata</name>
    <dbReference type="NCBI Taxonomy" id="318751"/>
    <lineage>
        <taxon>Eukaryota</taxon>
        <taxon>Fungi</taxon>
        <taxon>Dikarya</taxon>
        <taxon>Ascomycota</taxon>
        <taxon>Pezizomycotina</taxon>
        <taxon>Dothideomycetes</taxon>
        <taxon>Pleosporomycetidae</taxon>
        <taxon>Pleosporales</taxon>
        <taxon>Sporormiaceae</taxon>
        <taxon>Westerdykella</taxon>
    </lineage>
</organism>
<evidence type="ECO:0000256" key="2">
    <source>
        <dbReference type="ARBA" id="ARBA00023008"/>
    </source>
</evidence>
<keyword evidence="1" id="KW-0479">Metal-binding</keyword>
<dbReference type="Gene3D" id="1.10.1280.10">
    <property type="entry name" value="Di-copper center containing domain from catechol oxidase"/>
    <property type="match status" value="1"/>
</dbReference>
<dbReference type="GO" id="GO:0016491">
    <property type="term" value="F:oxidoreductase activity"/>
    <property type="evidence" value="ECO:0007669"/>
    <property type="project" value="InterPro"/>
</dbReference>
<dbReference type="InterPro" id="IPR008922">
    <property type="entry name" value="Di-copper_centre_dom_sf"/>
</dbReference>
<sequence>MKLSLVVLSLVSIGLSAPFAKGKRASCTSKTTRKSWHSLTREEKLSYIEAEKCLMSKPAKLGLTGARTLFDELQLFHVYQTPEIHGVGAFLPYHRFFVHAHEHLLKTECNYTGGQPYWNEALDAGNFSTSIVLDPETGFGGNGVAPSNCIQDGPFKDYVNAIGPGEAISDHCIDRIVNECMSVMGNSTFVNQCMQMQDYKTFWPCVEAAPHSAGHGGIGGQMMNVFSSPGDPLFYLHHAYLDKLWADWQSQNLSARLLDISGTNRAPFPPFSFPLPGNDPGNVTTLSHVLTVYGAVPNVTIADVMDIQGGTLCYEYV</sequence>
<dbReference type="EMBL" id="ML986486">
    <property type="protein sequence ID" value="KAF2279722.1"/>
    <property type="molecule type" value="Genomic_DNA"/>
</dbReference>
<keyword evidence="6" id="KW-1185">Reference proteome</keyword>
<dbReference type="InterPro" id="IPR050316">
    <property type="entry name" value="Tyrosinase/Hemocyanin"/>
</dbReference>
<dbReference type="PANTHER" id="PTHR11474:SF126">
    <property type="entry name" value="TYROSINASE-LIKE PROTEIN TYR-1-RELATED"/>
    <property type="match status" value="1"/>
</dbReference>
<dbReference type="Proteomes" id="UP000800097">
    <property type="component" value="Unassembled WGS sequence"/>
</dbReference>
<evidence type="ECO:0000313" key="5">
    <source>
        <dbReference type="EMBL" id="KAF2279722.1"/>
    </source>
</evidence>
<dbReference type="InterPro" id="IPR002227">
    <property type="entry name" value="Tyrosinase_Cu-bd"/>
</dbReference>
<keyword evidence="3" id="KW-0732">Signal</keyword>
<feature type="chain" id="PRO_5025692239" evidence="3">
    <location>
        <begin position="17"/>
        <end position="317"/>
    </location>
</feature>
<evidence type="ECO:0000313" key="6">
    <source>
        <dbReference type="Proteomes" id="UP000800097"/>
    </source>
</evidence>
<evidence type="ECO:0000256" key="1">
    <source>
        <dbReference type="ARBA" id="ARBA00022723"/>
    </source>
</evidence>